<dbReference type="SUPFAM" id="SSF53807">
    <property type="entry name" value="Helical backbone' metal receptor"/>
    <property type="match status" value="1"/>
</dbReference>
<keyword evidence="3" id="KW-1185">Reference proteome</keyword>
<accession>I5ARY8</accession>
<dbReference type="PANTHER" id="PTHR33712">
    <property type="entry name" value="LIGHT-INDEPENDENT PROTOCHLOROPHYLLIDE REDUCTASE SUBUNIT B"/>
    <property type="match status" value="1"/>
</dbReference>
<evidence type="ECO:0000313" key="3">
    <source>
        <dbReference type="Proteomes" id="UP000005753"/>
    </source>
</evidence>
<protein>
    <submittedName>
        <fullName evidence="2">Nitrogenase molybdenum-iron protein, alpha and beta chains</fullName>
    </submittedName>
</protein>
<dbReference type="Gene3D" id="3.40.50.1980">
    <property type="entry name" value="Nitrogenase molybdenum iron protein domain"/>
    <property type="match status" value="2"/>
</dbReference>
<feature type="domain" description="Nitrogenase/oxidoreductase component 1" evidence="1">
    <location>
        <begin position="30"/>
        <end position="255"/>
    </location>
</feature>
<proteinExistence type="predicted"/>
<evidence type="ECO:0000259" key="1">
    <source>
        <dbReference type="Pfam" id="PF00148"/>
    </source>
</evidence>
<dbReference type="OrthoDB" id="3199475at2"/>
<name>I5ARY8_EUBC6</name>
<dbReference type="HOGENOM" id="CLU_036479_1_0_9"/>
<dbReference type="PANTHER" id="PTHR33712:SF7">
    <property type="entry name" value="LIGHT-INDEPENDENT PROTOCHLOROPHYLLIDE REDUCTASE SUBUNIT B"/>
    <property type="match status" value="1"/>
</dbReference>
<reference evidence="2 3" key="2">
    <citation type="submission" date="2012-02" db="EMBL/GenBank/DDBJ databases">
        <title>Improved High-Quality Draft sequence of Eubacterium cellulosolvens 6.</title>
        <authorList>
            <consortium name="US DOE Joint Genome Institute"/>
            <person name="Lucas S."/>
            <person name="Han J."/>
            <person name="Lapidus A."/>
            <person name="Cheng J.-F."/>
            <person name="Goodwin L."/>
            <person name="Pitluck S."/>
            <person name="Peters L."/>
            <person name="Mikhailova N."/>
            <person name="Gu W."/>
            <person name="Detter J.C."/>
            <person name="Han C."/>
            <person name="Tapia R."/>
            <person name="Land M."/>
            <person name="Hauser L."/>
            <person name="Kyrpides N."/>
            <person name="Ivanova N."/>
            <person name="Pagani I."/>
            <person name="Johnson E."/>
            <person name="Mukhopadhyay B."/>
            <person name="Anderson I."/>
            <person name="Woyke T."/>
        </authorList>
    </citation>
    <scope>NUCLEOTIDE SEQUENCE [LARGE SCALE GENOMIC DNA]</scope>
    <source>
        <strain evidence="2 3">6</strain>
    </source>
</reference>
<organism evidence="2 3">
    <name type="scientific">Eubacterium cellulosolvens (strain ATCC 43171 / JCM 9499 / 6)</name>
    <name type="common">Cillobacterium cellulosolvens</name>
    <dbReference type="NCBI Taxonomy" id="633697"/>
    <lineage>
        <taxon>Bacteria</taxon>
        <taxon>Bacillati</taxon>
        <taxon>Bacillota</taxon>
        <taxon>Clostridia</taxon>
        <taxon>Eubacteriales</taxon>
        <taxon>Eubacteriaceae</taxon>
        <taxon>Eubacterium</taxon>
    </lineage>
</organism>
<reference evidence="2 3" key="1">
    <citation type="submission" date="2010-08" db="EMBL/GenBank/DDBJ databases">
        <authorList>
            <consortium name="US DOE Joint Genome Institute (JGI-PGF)"/>
            <person name="Lucas S."/>
            <person name="Copeland A."/>
            <person name="Lapidus A."/>
            <person name="Cheng J.-F."/>
            <person name="Bruce D."/>
            <person name="Goodwin L."/>
            <person name="Pitluck S."/>
            <person name="Land M.L."/>
            <person name="Hauser L."/>
            <person name="Chang Y.-J."/>
            <person name="Anderson I.J."/>
            <person name="Johnson E."/>
            <person name="Mulhopadhyay B."/>
            <person name="Kyrpides N."/>
            <person name="Woyke T.J."/>
        </authorList>
    </citation>
    <scope>NUCLEOTIDE SEQUENCE [LARGE SCALE GENOMIC DNA]</scope>
    <source>
        <strain evidence="2 3">6</strain>
    </source>
</reference>
<dbReference type="Proteomes" id="UP000005753">
    <property type="component" value="Chromosome"/>
</dbReference>
<dbReference type="InterPro" id="IPR050152">
    <property type="entry name" value="ChlB/BchB/BchZ"/>
</dbReference>
<evidence type="ECO:0000313" key="2">
    <source>
        <dbReference type="EMBL" id="EIM56561.1"/>
    </source>
</evidence>
<dbReference type="EMBL" id="CM001487">
    <property type="protein sequence ID" value="EIM56561.1"/>
    <property type="molecule type" value="Genomic_DNA"/>
</dbReference>
<gene>
    <name evidence="2" type="ORF">EubceDRAFT1_0723</name>
</gene>
<dbReference type="Pfam" id="PF00148">
    <property type="entry name" value="Oxidored_nitro"/>
    <property type="match status" value="1"/>
</dbReference>
<sequence length="387" mass="42842">MRDWHTHVFTSTYTADVSGVCSVMYELGGMTILHDPSGCNSTYTTHDEPRWYASDSLMYVSGLDEMSAIYGDDSVLIADVIRAAGEMKPKFITLCGASIPHVIAFDYKGVAHLIEKETGIPVLPVPTDGMKSYVSGVGLATREWIRRFACVRAEKRSGNVNLLGITPIDFSTQENVEDLKAFCSTIGREVNTCFAMGDTFENLQNIYKGSVNLAASSAGRIPARFLYGKGKIPCVEGLPVGPWMRTRLQTALSEAEATGKNLRAYEELPDESEVLVIGEEIFAKSLATEINHLPDPKSRESDSSTRKARALWPDVNEGLDEDKLLEEIGKAKIVIADPLFRAACRNKDTTFVELPHEGYSGRIYRKQIPRFLHENFRIGDLLKSGKM</sequence>
<dbReference type="InterPro" id="IPR000510">
    <property type="entry name" value="Nase/OxRdtase_comp1"/>
</dbReference>
<dbReference type="STRING" id="633697.EubceDRAFT1_0723"/>
<dbReference type="AlphaFoldDB" id="I5ARY8"/>
<dbReference type="GO" id="GO:0016491">
    <property type="term" value="F:oxidoreductase activity"/>
    <property type="evidence" value="ECO:0007669"/>
    <property type="project" value="InterPro"/>
</dbReference>
<dbReference type="eggNOG" id="COG2710">
    <property type="taxonomic scope" value="Bacteria"/>
</dbReference>